<reference evidence="4 5" key="1">
    <citation type="submission" date="2024-02" db="EMBL/GenBank/DDBJ databases">
        <title>Deinococcus aluminii NBRC 112889.</title>
        <authorList>
            <person name="Ichikawa N."/>
            <person name="Katano-Makiyama Y."/>
            <person name="Hidaka K."/>
        </authorList>
    </citation>
    <scope>NUCLEOTIDE SEQUENCE [LARGE SCALE GENOMIC DNA]</scope>
    <source>
        <strain evidence="4 5">NBRC 112889</strain>
    </source>
</reference>
<evidence type="ECO:0000259" key="3">
    <source>
        <dbReference type="PROSITE" id="PS50076"/>
    </source>
</evidence>
<evidence type="ECO:0000256" key="2">
    <source>
        <dbReference type="SAM" id="Phobius"/>
    </source>
</evidence>
<dbReference type="Gene3D" id="1.10.287.110">
    <property type="entry name" value="DnaJ domain"/>
    <property type="match status" value="1"/>
</dbReference>
<feature type="transmembrane region" description="Helical" evidence="2">
    <location>
        <begin position="21"/>
        <end position="43"/>
    </location>
</feature>
<dbReference type="EMBL" id="BAABRV010000005">
    <property type="protein sequence ID" value="GAA5533977.1"/>
    <property type="molecule type" value="Genomic_DNA"/>
</dbReference>
<protein>
    <submittedName>
        <fullName evidence="4">Co-chaperone protein DjlA</fullName>
    </submittedName>
</protein>
<feature type="transmembrane region" description="Helical" evidence="2">
    <location>
        <begin position="73"/>
        <end position="100"/>
    </location>
</feature>
<feature type="compositionally biased region" description="Low complexity" evidence="1">
    <location>
        <begin position="247"/>
        <end position="264"/>
    </location>
</feature>
<name>A0ABP9XF78_9DEIO</name>
<feature type="region of interest" description="Disordered" evidence="1">
    <location>
        <begin position="244"/>
        <end position="274"/>
    </location>
</feature>
<evidence type="ECO:0000256" key="1">
    <source>
        <dbReference type="SAM" id="MobiDB-lite"/>
    </source>
</evidence>
<dbReference type="InterPro" id="IPR036869">
    <property type="entry name" value="J_dom_sf"/>
</dbReference>
<dbReference type="Proteomes" id="UP001404956">
    <property type="component" value="Unassembled WGS sequence"/>
</dbReference>
<evidence type="ECO:0000313" key="5">
    <source>
        <dbReference type="Proteomes" id="UP001404956"/>
    </source>
</evidence>
<accession>A0ABP9XF78</accession>
<dbReference type="PRINTS" id="PR00625">
    <property type="entry name" value="JDOMAIN"/>
</dbReference>
<gene>
    <name evidence="4" type="primary">djlA</name>
    <name evidence="4" type="ORF">Dalu01_02385</name>
</gene>
<proteinExistence type="predicted"/>
<organism evidence="4 5">
    <name type="scientific">Deinococcus aluminii</name>
    <dbReference type="NCBI Taxonomy" id="1656885"/>
    <lineage>
        <taxon>Bacteria</taxon>
        <taxon>Thermotogati</taxon>
        <taxon>Deinococcota</taxon>
        <taxon>Deinococci</taxon>
        <taxon>Deinococcales</taxon>
        <taxon>Deinococcaceae</taxon>
        <taxon>Deinococcus</taxon>
    </lineage>
</organism>
<dbReference type="InterPro" id="IPR001623">
    <property type="entry name" value="DnaJ_domain"/>
</dbReference>
<dbReference type="CDD" id="cd06257">
    <property type="entry name" value="DnaJ"/>
    <property type="match status" value="1"/>
</dbReference>
<feature type="domain" description="J" evidence="3">
    <location>
        <begin position="409"/>
        <end position="471"/>
    </location>
</feature>
<comment type="caution">
    <text evidence="4">The sequence shown here is derived from an EMBL/GenBank/DDBJ whole genome shotgun (WGS) entry which is preliminary data.</text>
</comment>
<keyword evidence="2" id="KW-0812">Transmembrane</keyword>
<dbReference type="Pfam" id="PF00226">
    <property type="entry name" value="DnaJ"/>
    <property type="match status" value="1"/>
</dbReference>
<sequence length="471" mass="51259">MHREFPGKKDMTRQFADTEVELLQAVAQTAALMTGVLLFTTILAGARPYAPYAVGLLLLPLLYGSVLMRVTSLLLATAGLIGAYLSPLVAVVVTVLLAYFSGKAVWSPQHFGPHFTRLRHSLLFGQLGRALPGWQAFAPRTPGSAPYCRVLRSPAGRYYFVGVTAAREVRQYGEPTLVWNGVTQKNLRTFSAGEPDQLRRAGHVQWIVPPRKVRGTYPPEQQGGITTLYVAPAQLAAHLREWEEARQQNPGPQAKAQPAAASRPEPTPPPGGESVFAAEERRVLEEARAALASALPSGWVRADRDGPRVLLTAPGGTRFLVEVRGRRDRVVLQAGPGQHSWQNVHDALVAAAQGERAKAVLWQPTANVDTPAVVGQVQNVRGDVRVLLARLTHLAPPPAAPATPQAVSSDHELLGVPVGASREQIKAAYRQKIKVYHPDKMASLDDDFRRLAEEKSKRLNAAYQRLLARSA</sequence>
<dbReference type="SUPFAM" id="SSF46565">
    <property type="entry name" value="Chaperone J-domain"/>
    <property type="match status" value="1"/>
</dbReference>
<feature type="transmembrane region" description="Helical" evidence="2">
    <location>
        <begin position="49"/>
        <end position="66"/>
    </location>
</feature>
<evidence type="ECO:0000313" key="4">
    <source>
        <dbReference type="EMBL" id="GAA5533977.1"/>
    </source>
</evidence>
<keyword evidence="2" id="KW-0472">Membrane</keyword>
<dbReference type="SMART" id="SM00271">
    <property type="entry name" value="DnaJ"/>
    <property type="match status" value="1"/>
</dbReference>
<keyword evidence="2" id="KW-1133">Transmembrane helix</keyword>
<keyword evidence="5" id="KW-1185">Reference proteome</keyword>
<dbReference type="PROSITE" id="PS50076">
    <property type="entry name" value="DNAJ_2"/>
    <property type="match status" value="1"/>
</dbReference>